<dbReference type="Proteomes" id="UP001190700">
    <property type="component" value="Unassembled WGS sequence"/>
</dbReference>
<keyword evidence="2 3" id="KW-0040">ANK repeat</keyword>
<dbReference type="GO" id="GO:0085020">
    <property type="term" value="P:protein K6-linked ubiquitination"/>
    <property type="evidence" value="ECO:0007669"/>
    <property type="project" value="TreeGrafter"/>
</dbReference>
<dbReference type="PROSITE" id="PS50297">
    <property type="entry name" value="ANK_REP_REGION"/>
    <property type="match status" value="1"/>
</dbReference>
<dbReference type="AlphaFoldDB" id="A0AAE0L0B4"/>
<dbReference type="Gene3D" id="1.25.40.20">
    <property type="entry name" value="Ankyrin repeat-containing domain"/>
    <property type="match status" value="1"/>
</dbReference>
<gene>
    <name evidence="4" type="ORF">CYMTET_24383</name>
</gene>
<organism evidence="4 5">
    <name type="scientific">Cymbomonas tetramitiformis</name>
    <dbReference type="NCBI Taxonomy" id="36881"/>
    <lineage>
        <taxon>Eukaryota</taxon>
        <taxon>Viridiplantae</taxon>
        <taxon>Chlorophyta</taxon>
        <taxon>Pyramimonadophyceae</taxon>
        <taxon>Pyramimonadales</taxon>
        <taxon>Pyramimonadaceae</taxon>
        <taxon>Cymbomonas</taxon>
    </lineage>
</organism>
<evidence type="ECO:0000256" key="2">
    <source>
        <dbReference type="ARBA" id="ARBA00023043"/>
    </source>
</evidence>
<proteinExistence type="predicted"/>
<evidence type="ECO:0000313" key="5">
    <source>
        <dbReference type="Proteomes" id="UP001190700"/>
    </source>
</evidence>
<dbReference type="SUPFAM" id="SSF48403">
    <property type="entry name" value="Ankyrin repeat"/>
    <property type="match status" value="1"/>
</dbReference>
<dbReference type="PROSITE" id="PS50088">
    <property type="entry name" value="ANK_REPEAT"/>
    <property type="match status" value="1"/>
</dbReference>
<evidence type="ECO:0000313" key="4">
    <source>
        <dbReference type="EMBL" id="KAK3267035.1"/>
    </source>
</evidence>
<sequence>EGHVSPILQRLCEKACVEQLLEEKADVNATDAEGCTPLHWAAMDGQNGVIDCLVWGGADLSAQTQKSSTPQDLAKLSLQNDFLDELLEVVQMKEERDALHKDFGELQHILHQLKVPKEVLTRPEELILRGPVATGNTGYAGYAAQAGQAQGTLLHKRVGDKGMQLLARQLGHNTSMRNLTVACMPIRHIPHFPALGWMHIYVQIKRAGGVAVKVEYTKVSPHHLLIISSSSPHHLLIISSSPNLLIGILFCVNPKPHQIAGHDALIGRFCVPSVDYGTRCYDRAAVYPLG</sequence>
<keyword evidence="5" id="KW-1185">Reference proteome</keyword>
<dbReference type="PANTHER" id="PTHR24171">
    <property type="entry name" value="ANKYRIN REPEAT DOMAIN-CONTAINING PROTEIN 39-RELATED"/>
    <property type="match status" value="1"/>
</dbReference>
<dbReference type="PANTHER" id="PTHR24171:SF8">
    <property type="entry name" value="BRCA1-ASSOCIATED RING DOMAIN PROTEIN 1"/>
    <property type="match status" value="1"/>
</dbReference>
<evidence type="ECO:0000256" key="3">
    <source>
        <dbReference type="PROSITE-ProRule" id="PRU00023"/>
    </source>
</evidence>
<feature type="repeat" description="ANK" evidence="3">
    <location>
        <begin position="33"/>
        <end position="65"/>
    </location>
</feature>
<dbReference type="InterPro" id="IPR036770">
    <property type="entry name" value="Ankyrin_rpt-contain_sf"/>
</dbReference>
<evidence type="ECO:0000256" key="1">
    <source>
        <dbReference type="ARBA" id="ARBA00022737"/>
    </source>
</evidence>
<dbReference type="Pfam" id="PF12796">
    <property type="entry name" value="Ank_2"/>
    <property type="match status" value="1"/>
</dbReference>
<comment type="caution">
    <text evidence="4">The sequence shown here is derived from an EMBL/GenBank/DDBJ whole genome shotgun (WGS) entry which is preliminary data.</text>
</comment>
<dbReference type="EMBL" id="LGRX02012659">
    <property type="protein sequence ID" value="KAK3267035.1"/>
    <property type="molecule type" value="Genomic_DNA"/>
</dbReference>
<accession>A0AAE0L0B4</accession>
<feature type="non-terminal residue" evidence="4">
    <location>
        <position position="1"/>
    </location>
</feature>
<protein>
    <submittedName>
        <fullName evidence="4">Uncharacterized protein</fullName>
    </submittedName>
</protein>
<reference evidence="4 5" key="1">
    <citation type="journal article" date="2015" name="Genome Biol. Evol.">
        <title>Comparative Genomics of a Bacterivorous Green Alga Reveals Evolutionary Causalities and Consequences of Phago-Mixotrophic Mode of Nutrition.</title>
        <authorList>
            <person name="Burns J.A."/>
            <person name="Paasch A."/>
            <person name="Narechania A."/>
            <person name="Kim E."/>
        </authorList>
    </citation>
    <scope>NUCLEOTIDE SEQUENCE [LARGE SCALE GENOMIC DNA]</scope>
    <source>
        <strain evidence="4 5">PLY_AMNH</strain>
    </source>
</reference>
<keyword evidence="1" id="KW-0677">Repeat</keyword>
<dbReference type="InterPro" id="IPR002110">
    <property type="entry name" value="Ankyrin_rpt"/>
</dbReference>
<name>A0AAE0L0B4_9CHLO</name>
<dbReference type="GO" id="GO:0004842">
    <property type="term" value="F:ubiquitin-protein transferase activity"/>
    <property type="evidence" value="ECO:0007669"/>
    <property type="project" value="TreeGrafter"/>
</dbReference>